<feature type="domain" description="DRTGG" evidence="2">
    <location>
        <begin position="217"/>
        <end position="320"/>
    </location>
</feature>
<accession>A0A7D5K983</accession>
<dbReference type="CDD" id="cd03109">
    <property type="entry name" value="DTBS"/>
    <property type="match status" value="1"/>
</dbReference>
<gene>
    <name evidence="3" type="ORF">HUG10_15255</name>
</gene>
<dbReference type="RefSeq" id="WP_179170388.1">
    <property type="nucleotide sequence ID" value="NZ_CP058529.1"/>
</dbReference>
<evidence type="ECO:0000313" key="4">
    <source>
        <dbReference type="Proteomes" id="UP000509750"/>
    </source>
</evidence>
<keyword evidence="1" id="KW-0315">Glutamine amidotransferase</keyword>
<dbReference type="Gene3D" id="3.40.1390.20">
    <property type="entry name" value="HprK N-terminal domain-like"/>
    <property type="match status" value="1"/>
</dbReference>
<keyword evidence="4" id="KW-1185">Reference proteome</keyword>
<reference evidence="3 4" key="1">
    <citation type="submission" date="2020-07" db="EMBL/GenBank/DDBJ databases">
        <title>Gai3-2, isolated from salt lake.</title>
        <authorList>
            <person name="Cui H."/>
            <person name="Shi X."/>
        </authorList>
    </citation>
    <scope>NUCLEOTIDE SEQUENCE [LARGE SCALE GENOMIC DNA]</scope>
    <source>
        <strain evidence="3 4">Gai3-2</strain>
    </source>
</reference>
<dbReference type="GeneID" id="56030218"/>
<dbReference type="Gene3D" id="3.40.50.300">
    <property type="entry name" value="P-loop containing nucleotide triphosphate hydrolases"/>
    <property type="match status" value="1"/>
</dbReference>
<sequence>MTRTLLVTSTRESIGKTAIVLALGRIAAERGLSVGYMKPKGTRLRSVVGKTLDEDPMLAREVLDTGAETHEMEPVVYSPTFIEGAVRGREDPDALAERVREAFDGLAEGRDLMLVEGGGDVRTGGVVGLTDPDVAELLDAEVLLVAEYQEPGDVDEVLAAAADVGDRLAGVLFNRVGDTAYDTLESDVVPFLRSRGIETVGIVPRRTDLAGVTVQTLADELGAELLTDGDTDAVVERFLVGAMGGEEALRYFRRSRDAAVITGGDRADIHTAAIEAGSVNCLVLTGGHRPPGSVLGAAESAGVPILLVSGDTLTTVERAEDVVHNGRTRDEHTIDVMQNLLADQVDTERLLGGDEE</sequence>
<evidence type="ECO:0000256" key="1">
    <source>
        <dbReference type="ARBA" id="ARBA00022962"/>
    </source>
</evidence>
<evidence type="ECO:0000313" key="3">
    <source>
        <dbReference type="EMBL" id="QLG28814.1"/>
    </source>
</evidence>
<dbReference type="OrthoDB" id="50320at2157"/>
<dbReference type="AlphaFoldDB" id="A0A7D5K983"/>
<dbReference type="PANTHER" id="PTHR21343:SF8">
    <property type="entry name" value="DRTGG DOMAIN-CONTAINING PROTEIN"/>
    <property type="match status" value="1"/>
</dbReference>
<protein>
    <submittedName>
        <fullName evidence="3">Phosphotransacetylase family protein</fullName>
    </submittedName>
</protein>
<dbReference type="Pfam" id="PF07085">
    <property type="entry name" value="DRTGG"/>
    <property type="match status" value="1"/>
</dbReference>
<proteinExistence type="predicted"/>
<dbReference type="InterPro" id="IPR010766">
    <property type="entry name" value="DRTGG"/>
</dbReference>
<dbReference type="KEGG" id="halg:HUG10_15255"/>
<evidence type="ECO:0000259" key="2">
    <source>
        <dbReference type="Pfam" id="PF07085"/>
    </source>
</evidence>
<dbReference type="Pfam" id="PF13500">
    <property type="entry name" value="AAA_26"/>
    <property type="match status" value="1"/>
</dbReference>
<name>A0A7D5K983_9EURY</name>
<dbReference type="InterPro" id="IPR028979">
    <property type="entry name" value="Ser_kin/Pase_Hpr-like_N_sf"/>
</dbReference>
<dbReference type="SUPFAM" id="SSF52540">
    <property type="entry name" value="P-loop containing nucleoside triphosphate hydrolases"/>
    <property type="match status" value="1"/>
</dbReference>
<dbReference type="InterPro" id="IPR027417">
    <property type="entry name" value="P-loop_NTPase"/>
</dbReference>
<dbReference type="SUPFAM" id="SSF75138">
    <property type="entry name" value="HprK N-terminal domain-like"/>
    <property type="match status" value="1"/>
</dbReference>
<dbReference type="PANTHER" id="PTHR21343">
    <property type="entry name" value="DETHIOBIOTIN SYNTHETASE"/>
    <property type="match status" value="1"/>
</dbReference>
<dbReference type="EMBL" id="CP058529">
    <property type="protein sequence ID" value="QLG28814.1"/>
    <property type="molecule type" value="Genomic_DNA"/>
</dbReference>
<dbReference type="Proteomes" id="UP000509750">
    <property type="component" value="Chromosome"/>
</dbReference>
<organism evidence="3 4">
    <name type="scientific">Halorarum halophilum</name>
    <dbReference type="NCBI Taxonomy" id="2743090"/>
    <lineage>
        <taxon>Archaea</taxon>
        <taxon>Methanobacteriati</taxon>
        <taxon>Methanobacteriota</taxon>
        <taxon>Stenosarchaea group</taxon>
        <taxon>Halobacteria</taxon>
        <taxon>Halobacteriales</taxon>
        <taxon>Haloferacaceae</taxon>
        <taxon>Halorarum</taxon>
    </lineage>
</organism>